<evidence type="ECO:0000313" key="1">
    <source>
        <dbReference type="EMBL" id="KAG8384041.1"/>
    </source>
</evidence>
<reference evidence="1" key="1">
    <citation type="submission" date="2019-10" db="EMBL/GenBank/DDBJ databases">
        <authorList>
            <person name="Zhang R."/>
            <person name="Pan Y."/>
            <person name="Wang J."/>
            <person name="Ma R."/>
            <person name="Yu S."/>
        </authorList>
    </citation>
    <scope>NUCLEOTIDE SEQUENCE</scope>
    <source>
        <strain evidence="1">LA-IB0</strain>
        <tissue evidence="1">Leaf</tissue>
    </source>
</reference>
<proteinExistence type="predicted"/>
<protein>
    <submittedName>
        <fullName evidence="1">Uncharacterized protein</fullName>
    </submittedName>
</protein>
<name>A0AAV6XM35_9LAMI</name>
<comment type="caution">
    <text evidence="1">The sequence shown here is derived from an EMBL/GenBank/DDBJ whole genome shotgun (WGS) entry which is preliminary data.</text>
</comment>
<organism evidence="1 2">
    <name type="scientific">Buddleja alternifolia</name>
    <dbReference type="NCBI Taxonomy" id="168488"/>
    <lineage>
        <taxon>Eukaryota</taxon>
        <taxon>Viridiplantae</taxon>
        <taxon>Streptophyta</taxon>
        <taxon>Embryophyta</taxon>
        <taxon>Tracheophyta</taxon>
        <taxon>Spermatophyta</taxon>
        <taxon>Magnoliopsida</taxon>
        <taxon>eudicotyledons</taxon>
        <taxon>Gunneridae</taxon>
        <taxon>Pentapetalae</taxon>
        <taxon>asterids</taxon>
        <taxon>lamiids</taxon>
        <taxon>Lamiales</taxon>
        <taxon>Scrophulariaceae</taxon>
        <taxon>Buddlejeae</taxon>
        <taxon>Buddleja</taxon>
    </lineage>
</organism>
<dbReference type="EMBL" id="WHWC01000004">
    <property type="protein sequence ID" value="KAG8384041.1"/>
    <property type="molecule type" value="Genomic_DNA"/>
</dbReference>
<accession>A0AAV6XM35</accession>
<evidence type="ECO:0000313" key="2">
    <source>
        <dbReference type="Proteomes" id="UP000826271"/>
    </source>
</evidence>
<sequence>MFIQIEKMKNEMNWIQRKIYLLQCHIWPLHARLVGTSSLQYDGGSVDVVCLFERGTVCLRVLQKVCVMFLLFLIPFEDIKFCTSYFQLCDSVAYLEILRTVISALVMIMSRHSINLELSEFQESIRLIYYHQFDV</sequence>
<keyword evidence="2" id="KW-1185">Reference proteome</keyword>
<dbReference type="Proteomes" id="UP000826271">
    <property type="component" value="Unassembled WGS sequence"/>
</dbReference>
<dbReference type="AlphaFoldDB" id="A0AAV6XM35"/>
<gene>
    <name evidence="1" type="ORF">BUALT_Bualt04G0076800</name>
</gene>